<feature type="transmembrane region" description="Helical" evidence="6">
    <location>
        <begin position="230"/>
        <end position="251"/>
    </location>
</feature>
<protein>
    <recommendedName>
        <fullName evidence="9">G-protein coupled receptors family 1 profile domain-containing protein</fullName>
    </recommendedName>
</protein>
<dbReference type="OrthoDB" id="6378136at2759"/>
<comment type="subcellular location">
    <subcellularLocation>
        <location evidence="1">Membrane</location>
        <topology evidence="1">Multi-pass membrane protein</topology>
    </subcellularLocation>
</comment>
<proteinExistence type="predicted"/>
<keyword evidence="6" id="KW-0472">Membrane</keyword>
<feature type="transmembrane region" description="Helical" evidence="6">
    <location>
        <begin position="38"/>
        <end position="65"/>
    </location>
</feature>
<keyword evidence="5" id="KW-0844">Vision</keyword>
<evidence type="ECO:0008006" key="9">
    <source>
        <dbReference type="Google" id="ProtNLM"/>
    </source>
</evidence>
<name>A0A7M7MBD0_VARDE</name>
<feature type="transmembrane region" description="Helical" evidence="6">
    <location>
        <begin position="169"/>
        <end position="190"/>
    </location>
</feature>
<dbReference type="GeneID" id="111245467"/>
<keyword evidence="6" id="KW-0812">Transmembrane</keyword>
<evidence type="ECO:0000313" key="8">
    <source>
        <dbReference type="Proteomes" id="UP000594260"/>
    </source>
</evidence>
<dbReference type="GO" id="GO:0007601">
    <property type="term" value="P:visual perception"/>
    <property type="evidence" value="ECO:0007669"/>
    <property type="project" value="UniProtKB-KW"/>
</dbReference>
<keyword evidence="6" id="KW-1133">Transmembrane helix</keyword>
<keyword evidence="2" id="KW-0297">G-protein coupled receptor</keyword>
<feature type="transmembrane region" description="Helical" evidence="6">
    <location>
        <begin position="272"/>
        <end position="293"/>
    </location>
</feature>
<reference evidence="7" key="1">
    <citation type="submission" date="2021-01" db="UniProtKB">
        <authorList>
            <consortium name="EnsemblMetazoa"/>
        </authorList>
    </citation>
    <scope>IDENTIFICATION</scope>
</reference>
<evidence type="ECO:0000256" key="1">
    <source>
        <dbReference type="ARBA" id="ARBA00004141"/>
    </source>
</evidence>
<evidence type="ECO:0000256" key="2">
    <source>
        <dbReference type="ARBA" id="ARBA00023040"/>
    </source>
</evidence>
<evidence type="ECO:0000256" key="4">
    <source>
        <dbReference type="ARBA" id="ARBA00023224"/>
    </source>
</evidence>
<sequence>MTLVEPLTSAVKMNSTEVNVSSGSLEVLFPPLTVAQRWHVLATVAFFSANFIGNSALAVAAWMGLRRSRRATRRLSLVTDFPQATRRPKEPKATACDHILIAVFIVALCRSCTRAPVQIVQMLSGEPAVGLISCQLQGFLSALLEYLHFWYLMMFVIERYMRNSSPYEYTLTFSPLNAYVILPGLFLVIVPQVTGPVYGWGKYNLIPELYACDLAADSKHSCSYLLFTDVVLLFPVILGSVYATLAFLIQTPEQPAKATGESRLLFPRKEKLSVLFICLFCCILVPSCVAVVHTVRACVSSVPRGVLVTMDLACEANLLVPPLLLYLLHGTRIRALLFENRDRTR</sequence>
<dbReference type="EnsemblMetazoa" id="XM_022793856">
    <property type="protein sequence ID" value="XP_022649591"/>
    <property type="gene ID" value="LOC111245467"/>
</dbReference>
<dbReference type="CDD" id="cd00637">
    <property type="entry name" value="7tm_classA_rhodopsin-like"/>
    <property type="match status" value="1"/>
</dbReference>
<keyword evidence="5" id="KW-0716">Sensory transduction</keyword>
<dbReference type="InParanoid" id="A0A7M7MBD0"/>
<evidence type="ECO:0000256" key="5">
    <source>
        <dbReference type="ARBA" id="ARBA00023305"/>
    </source>
</evidence>
<dbReference type="PANTHER" id="PTHR24240">
    <property type="entry name" value="OPSIN"/>
    <property type="match status" value="1"/>
</dbReference>
<dbReference type="Gene3D" id="1.20.1070.10">
    <property type="entry name" value="Rhodopsin 7-helix transmembrane proteins"/>
    <property type="match status" value="1"/>
</dbReference>
<evidence type="ECO:0000256" key="6">
    <source>
        <dbReference type="SAM" id="Phobius"/>
    </source>
</evidence>
<dbReference type="InterPro" id="IPR050125">
    <property type="entry name" value="GPCR_opsins"/>
</dbReference>
<feature type="transmembrane region" description="Helical" evidence="6">
    <location>
        <begin position="305"/>
        <end position="328"/>
    </location>
</feature>
<dbReference type="GO" id="GO:0004930">
    <property type="term" value="F:G protein-coupled receptor activity"/>
    <property type="evidence" value="ECO:0007669"/>
    <property type="project" value="UniProtKB-KW"/>
</dbReference>
<keyword evidence="3" id="KW-0675">Receptor</keyword>
<dbReference type="KEGG" id="vde:111245467"/>
<keyword evidence="8" id="KW-1185">Reference proteome</keyword>
<dbReference type="GO" id="GO:0016020">
    <property type="term" value="C:membrane"/>
    <property type="evidence" value="ECO:0007669"/>
    <property type="project" value="UniProtKB-SubCell"/>
</dbReference>
<organism evidence="7 8">
    <name type="scientific">Varroa destructor</name>
    <name type="common">Honeybee mite</name>
    <dbReference type="NCBI Taxonomy" id="109461"/>
    <lineage>
        <taxon>Eukaryota</taxon>
        <taxon>Metazoa</taxon>
        <taxon>Ecdysozoa</taxon>
        <taxon>Arthropoda</taxon>
        <taxon>Chelicerata</taxon>
        <taxon>Arachnida</taxon>
        <taxon>Acari</taxon>
        <taxon>Parasitiformes</taxon>
        <taxon>Mesostigmata</taxon>
        <taxon>Gamasina</taxon>
        <taxon>Dermanyssoidea</taxon>
        <taxon>Varroidae</taxon>
        <taxon>Varroa</taxon>
    </lineage>
</organism>
<accession>A0A7M7MBD0</accession>
<feature type="transmembrane region" description="Helical" evidence="6">
    <location>
        <begin position="95"/>
        <end position="116"/>
    </location>
</feature>
<evidence type="ECO:0000313" key="7">
    <source>
        <dbReference type="EnsemblMetazoa" id="XP_022649591"/>
    </source>
</evidence>
<keyword evidence="4" id="KW-0807">Transducer</keyword>
<dbReference type="SUPFAM" id="SSF81321">
    <property type="entry name" value="Family A G protein-coupled receptor-like"/>
    <property type="match status" value="1"/>
</dbReference>
<evidence type="ECO:0000256" key="3">
    <source>
        <dbReference type="ARBA" id="ARBA00023170"/>
    </source>
</evidence>
<dbReference type="AlphaFoldDB" id="A0A7M7MBD0"/>
<feature type="transmembrane region" description="Helical" evidence="6">
    <location>
        <begin position="136"/>
        <end position="157"/>
    </location>
</feature>
<dbReference type="RefSeq" id="XP_022649591.1">
    <property type="nucleotide sequence ID" value="XM_022793856.1"/>
</dbReference>
<dbReference type="Proteomes" id="UP000594260">
    <property type="component" value="Unplaced"/>
</dbReference>